<evidence type="ECO:0000313" key="1">
    <source>
        <dbReference type="EnsemblPlants" id="OBART07G08580.1"/>
    </source>
</evidence>
<reference evidence="1" key="1">
    <citation type="journal article" date="2009" name="Rice">
        <title>De Novo Next Generation Sequencing of Plant Genomes.</title>
        <authorList>
            <person name="Rounsley S."/>
            <person name="Marri P.R."/>
            <person name="Yu Y."/>
            <person name="He R."/>
            <person name="Sisneros N."/>
            <person name="Goicoechea J.L."/>
            <person name="Lee S.J."/>
            <person name="Angelova A."/>
            <person name="Kudrna D."/>
            <person name="Luo M."/>
            <person name="Affourtit J."/>
            <person name="Desany B."/>
            <person name="Knight J."/>
            <person name="Niazi F."/>
            <person name="Egholm M."/>
            <person name="Wing R.A."/>
        </authorList>
    </citation>
    <scope>NUCLEOTIDE SEQUENCE [LARGE SCALE GENOMIC DNA]</scope>
    <source>
        <strain evidence="1">cv. IRGC 105608</strain>
    </source>
</reference>
<keyword evidence="2" id="KW-1185">Reference proteome</keyword>
<protein>
    <submittedName>
        <fullName evidence="1">Uncharacterized protein</fullName>
    </submittedName>
</protein>
<dbReference type="PaxDb" id="65489-OBART07G08580.1"/>
<reference evidence="1" key="2">
    <citation type="submission" date="2015-03" db="UniProtKB">
        <authorList>
            <consortium name="EnsemblPlants"/>
        </authorList>
    </citation>
    <scope>IDENTIFICATION</scope>
</reference>
<dbReference type="HOGENOM" id="CLU_2853472_0_0_1"/>
<name>A0A0D3GP31_9ORYZ</name>
<dbReference type="AlphaFoldDB" id="A0A0D3GP31"/>
<dbReference type="Proteomes" id="UP000026960">
    <property type="component" value="Chromosome 7"/>
</dbReference>
<dbReference type="Gramene" id="OBART07G08580.1">
    <property type="protein sequence ID" value="OBART07G08580.1"/>
    <property type="gene ID" value="OBART07G08580"/>
</dbReference>
<organism evidence="1">
    <name type="scientific">Oryza barthii</name>
    <dbReference type="NCBI Taxonomy" id="65489"/>
    <lineage>
        <taxon>Eukaryota</taxon>
        <taxon>Viridiplantae</taxon>
        <taxon>Streptophyta</taxon>
        <taxon>Embryophyta</taxon>
        <taxon>Tracheophyta</taxon>
        <taxon>Spermatophyta</taxon>
        <taxon>Magnoliopsida</taxon>
        <taxon>Liliopsida</taxon>
        <taxon>Poales</taxon>
        <taxon>Poaceae</taxon>
        <taxon>BOP clade</taxon>
        <taxon>Oryzoideae</taxon>
        <taxon>Oryzeae</taxon>
        <taxon>Oryzinae</taxon>
        <taxon>Oryza</taxon>
    </lineage>
</organism>
<sequence>MCLILGVRNEAIIGMPLHAEDVATCMLLLNEEVDFVGAEHPTTTSHASSTPSLIHLSIVSRHPLPPHFTCVWPFWVAEP</sequence>
<proteinExistence type="predicted"/>
<evidence type="ECO:0000313" key="2">
    <source>
        <dbReference type="Proteomes" id="UP000026960"/>
    </source>
</evidence>
<dbReference type="EnsemblPlants" id="OBART07G08580.1">
    <property type="protein sequence ID" value="OBART07G08580.1"/>
    <property type="gene ID" value="OBART07G08580"/>
</dbReference>
<accession>A0A0D3GP31</accession>